<reference evidence="3" key="1">
    <citation type="journal article" date="2020" name="Nature">
        <title>Giant virus diversity and host interactions through global metagenomics.</title>
        <authorList>
            <person name="Schulz F."/>
            <person name="Roux S."/>
            <person name="Paez-Espino D."/>
            <person name="Jungbluth S."/>
            <person name="Walsh D.A."/>
            <person name="Denef V.J."/>
            <person name="McMahon K.D."/>
            <person name="Konstantinidis K.T."/>
            <person name="Eloe-Fadrosh E.A."/>
            <person name="Kyrpides N.C."/>
            <person name="Woyke T."/>
        </authorList>
    </citation>
    <scope>NUCLEOTIDE SEQUENCE</scope>
    <source>
        <strain evidence="3">GVMAG-M-3300023179-132</strain>
    </source>
</reference>
<feature type="coiled-coil region" evidence="1">
    <location>
        <begin position="102"/>
        <end position="129"/>
    </location>
</feature>
<dbReference type="InterPro" id="IPR013087">
    <property type="entry name" value="Znf_C2H2_type"/>
</dbReference>
<sequence length="324" mass="37833">MSLKKVAENSEKFFCEKCDYSCSKKSDFNKHLLTRKHKNGDFFTFIEQKSRQKIPEKNEVLESFGCKYCNKTYKIRNSLWYHEKRCGDKKVANNIDTLTNLVLEVVQNNNELQKHNSELQKQNKEFQTKMIDTFSNVIVNQNNCVVNNINSNNKTSFNLHFFLNEKCKNASNLSDFMNSIELSIDDLENVGKLGYVDGISNIIINKLKEMDVYSRPIHCADSKREIIYIKENDVWTKEDTENQRLRKSIKEVSFKNCRNFHLFKEKHPDCVKSDSVHSDHYLKIVSESIGGKGGQDITNNENKIIKKIAREMYIDKSKFAMLGF</sequence>
<protein>
    <recommendedName>
        <fullName evidence="2">C2H2-type domain-containing protein</fullName>
    </recommendedName>
</protein>
<evidence type="ECO:0000259" key="2">
    <source>
        <dbReference type="PROSITE" id="PS00028"/>
    </source>
</evidence>
<evidence type="ECO:0000256" key="1">
    <source>
        <dbReference type="SAM" id="Coils"/>
    </source>
</evidence>
<evidence type="ECO:0000313" key="3">
    <source>
        <dbReference type="EMBL" id="QHT23974.1"/>
    </source>
</evidence>
<keyword evidence="1" id="KW-0175">Coiled coil</keyword>
<name>A0A6C0E4J2_9ZZZZ</name>
<dbReference type="SMART" id="SM00355">
    <property type="entry name" value="ZnF_C2H2"/>
    <property type="match status" value="2"/>
</dbReference>
<dbReference type="Gene3D" id="3.30.160.60">
    <property type="entry name" value="Classic Zinc Finger"/>
    <property type="match status" value="1"/>
</dbReference>
<dbReference type="AlphaFoldDB" id="A0A6C0E4J2"/>
<dbReference type="PROSITE" id="PS00028">
    <property type="entry name" value="ZINC_FINGER_C2H2_1"/>
    <property type="match status" value="1"/>
</dbReference>
<organism evidence="3">
    <name type="scientific">viral metagenome</name>
    <dbReference type="NCBI Taxonomy" id="1070528"/>
    <lineage>
        <taxon>unclassified sequences</taxon>
        <taxon>metagenomes</taxon>
        <taxon>organismal metagenomes</taxon>
    </lineage>
</organism>
<feature type="domain" description="C2H2-type" evidence="2">
    <location>
        <begin position="15"/>
        <end position="37"/>
    </location>
</feature>
<dbReference type="EMBL" id="MN739736">
    <property type="protein sequence ID" value="QHT23974.1"/>
    <property type="molecule type" value="Genomic_DNA"/>
</dbReference>
<proteinExistence type="predicted"/>
<accession>A0A6C0E4J2</accession>